<proteinExistence type="predicted"/>
<accession>A0A172U2E5</accession>
<dbReference type="Gene3D" id="2.40.320.10">
    <property type="entry name" value="Hypothetical Protein Pfu-838710-001"/>
    <property type="match status" value="1"/>
</dbReference>
<organism evidence="2 3">
    <name type="scientific">Flavisolibacter tropicus</name>
    <dbReference type="NCBI Taxonomy" id="1492898"/>
    <lineage>
        <taxon>Bacteria</taxon>
        <taxon>Pseudomonadati</taxon>
        <taxon>Bacteroidota</taxon>
        <taxon>Chitinophagia</taxon>
        <taxon>Chitinophagales</taxon>
        <taxon>Chitinophagaceae</taxon>
        <taxon>Flavisolibacter</taxon>
    </lineage>
</organism>
<dbReference type="KEGG" id="fla:SY85_16755"/>
<dbReference type="SUPFAM" id="SSF55154">
    <property type="entry name" value="CYTH-like phosphatases"/>
    <property type="match status" value="1"/>
</dbReference>
<dbReference type="CDD" id="cd07890">
    <property type="entry name" value="CYTH-like_AC_IV-like"/>
    <property type="match status" value="1"/>
</dbReference>
<gene>
    <name evidence="2" type="ORF">SY85_16755</name>
</gene>
<dbReference type="PANTHER" id="PTHR21028:SF2">
    <property type="entry name" value="CYTH DOMAIN-CONTAINING PROTEIN"/>
    <property type="match status" value="1"/>
</dbReference>
<sequence>MHINFEFKARTTRLLELEERLQTHQPLFKGLDHQIDTYFNVLHGRMKLREGAIENALIHYQRQNVAGAKQSDVLLYEHQPQPSLKHVLTAALGVKVVVDKQRKIYFIDNVKFHFDEVKELGTFVEVEAIDSDGSIGIEKLQEQCRYYGQLFELTENDYVAESYSDLLMNKLA</sequence>
<dbReference type="InterPro" id="IPR033469">
    <property type="entry name" value="CYTH-like_dom_sf"/>
</dbReference>
<evidence type="ECO:0000313" key="2">
    <source>
        <dbReference type="EMBL" id="ANE53551.1"/>
    </source>
</evidence>
<name>A0A172U2E5_9BACT</name>
<evidence type="ECO:0000313" key="3">
    <source>
        <dbReference type="Proteomes" id="UP000077177"/>
    </source>
</evidence>
<dbReference type="EMBL" id="CP011390">
    <property type="protein sequence ID" value="ANE53551.1"/>
    <property type="molecule type" value="Genomic_DNA"/>
</dbReference>
<feature type="domain" description="CYTH" evidence="1">
    <location>
        <begin position="3"/>
        <end position="146"/>
    </location>
</feature>
<reference evidence="2 3" key="2">
    <citation type="journal article" date="2016" name="Int. J. Syst. Evol. Microbiol.">
        <title>Flavisolibacter tropicus sp. nov., isolated from tropical soil.</title>
        <authorList>
            <person name="Lee J.J."/>
            <person name="Kang M.S."/>
            <person name="Kim G.S."/>
            <person name="Lee C.S."/>
            <person name="Lim S."/>
            <person name="Lee J."/>
            <person name="Roh S.H."/>
            <person name="Kang H."/>
            <person name="Ha J.M."/>
            <person name="Bae S."/>
            <person name="Jung H.Y."/>
            <person name="Kim M.K."/>
        </authorList>
    </citation>
    <scope>NUCLEOTIDE SEQUENCE [LARGE SCALE GENOMIC DNA]</scope>
    <source>
        <strain evidence="2 3">LCS9</strain>
    </source>
</reference>
<dbReference type="Proteomes" id="UP000077177">
    <property type="component" value="Chromosome"/>
</dbReference>
<reference evidence="3" key="1">
    <citation type="submission" date="2015-01" db="EMBL/GenBank/DDBJ databases">
        <title>Flavisolibacter sp./LCS9/ whole genome sequencing.</title>
        <authorList>
            <person name="Kim M.K."/>
            <person name="Srinivasan S."/>
            <person name="Lee J.-J."/>
        </authorList>
    </citation>
    <scope>NUCLEOTIDE SEQUENCE [LARGE SCALE GENOMIC DNA]</scope>
    <source>
        <strain evidence="3">LCS9</strain>
    </source>
</reference>
<evidence type="ECO:0000259" key="1">
    <source>
        <dbReference type="Pfam" id="PF01928"/>
    </source>
</evidence>
<dbReference type="AlphaFoldDB" id="A0A172U2E5"/>
<dbReference type="PANTHER" id="PTHR21028">
    <property type="entry name" value="SI:CH211-156B7.4"/>
    <property type="match status" value="1"/>
</dbReference>
<dbReference type="InterPro" id="IPR008173">
    <property type="entry name" value="Adenylyl_cyclase_CyaB"/>
</dbReference>
<dbReference type="STRING" id="1492898.SY85_16755"/>
<dbReference type="OrthoDB" id="271656at2"/>
<dbReference type="InterPro" id="IPR023577">
    <property type="entry name" value="CYTH_domain"/>
</dbReference>
<keyword evidence="3" id="KW-1185">Reference proteome</keyword>
<protein>
    <submittedName>
        <fullName evidence="2">Adenylate cyclase</fullName>
    </submittedName>
</protein>
<dbReference type="Pfam" id="PF01928">
    <property type="entry name" value="CYTH"/>
    <property type="match status" value="1"/>
</dbReference>